<dbReference type="Pfam" id="PF08698">
    <property type="entry name" value="Fcf2"/>
    <property type="match status" value="1"/>
</dbReference>
<comment type="caution">
    <text evidence="4">The sequence shown here is derived from an EMBL/GenBank/DDBJ whole genome shotgun (WGS) entry which is preliminary data.</text>
</comment>
<dbReference type="GO" id="GO:0003723">
    <property type="term" value="F:RNA binding"/>
    <property type="evidence" value="ECO:0007669"/>
    <property type="project" value="TreeGrafter"/>
</dbReference>
<dbReference type="GO" id="GO:0005730">
    <property type="term" value="C:nucleolus"/>
    <property type="evidence" value="ECO:0007669"/>
    <property type="project" value="UniProtKB-SubCell"/>
</dbReference>
<feature type="domain" description="Fcf2 pre-rRNA processing C-terminal" evidence="3">
    <location>
        <begin position="99"/>
        <end position="193"/>
    </location>
</feature>
<dbReference type="AlphaFoldDB" id="W9CXV7"/>
<name>W9CXV7_SCLBF</name>
<evidence type="ECO:0000259" key="3">
    <source>
        <dbReference type="Pfam" id="PF08698"/>
    </source>
</evidence>
<reference evidence="4 5" key="1">
    <citation type="journal article" date="2014" name="Genome Announc.">
        <title>Draft genome sequence of Sclerotinia borealis, a psychrophilic plant pathogenic fungus.</title>
        <authorList>
            <person name="Mardanov A.V."/>
            <person name="Beletsky A.V."/>
            <person name="Kadnikov V.V."/>
            <person name="Ignatov A.N."/>
            <person name="Ravin N.V."/>
        </authorList>
    </citation>
    <scope>NUCLEOTIDE SEQUENCE [LARGE SCALE GENOMIC DNA]</scope>
    <source>
        <strain evidence="5">F-4157</strain>
    </source>
</reference>
<dbReference type="InterPro" id="IPR014810">
    <property type="entry name" value="Fcf2_C"/>
</dbReference>
<keyword evidence="2" id="KW-0539">Nucleus</keyword>
<dbReference type="InterPro" id="IPR039883">
    <property type="entry name" value="Fcf2/DNTTIP2"/>
</dbReference>
<keyword evidence="5" id="KW-1185">Reference proteome</keyword>
<evidence type="ECO:0000313" key="4">
    <source>
        <dbReference type="EMBL" id="ESZ99455.1"/>
    </source>
</evidence>
<accession>W9CXV7</accession>
<dbReference type="STRING" id="1432307.W9CXV7"/>
<evidence type="ECO:0000256" key="2">
    <source>
        <dbReference type="ARBA" id="ARBA00023242"/>
    </source>
</evidence>
<dbReference type="OrthoDB" id="427886at2759"/>
<proteinExistence type="predicted"/>
<protein>
    <recommendedName>
        <fullName evidence="3">Fcf2 pre-rRNA processing C-terminal domain-containing protein</fullName>
    </recommendedName>
</protein>
<dbReference type="GO" id="GO:0006396">
    <property type="term" value="P:RNA processing"/>
    <property type="evidence" value="ECO:0007669"/>
    <property type="project" value="TreeGrafter"/>
</dbReference>
<gene>
    <name evidence="4" type="ORF">SBOR_0217</name>
</gene>
<dbReference type="Proteomes" id="UP000019487">
    <property type="component" value="Unassembled WGS sequence"/>
</dbReference>
<dbReference type="HOGENOM" id="CLU_075129_1_0_1"/>
<dbReference type="PANTHER" id="PTHR21686">
    <property type="entry name" value="DEOXYNUCLEOTIDYLTRANSFERASE TERMINAL-INTERACTING PROTEIN 2"/>
    <property type="match status" value="1"/>
</dbReference>
<evidence type="ECO:0000256" key="1">
    <source>
        <dbReference type="ARBA" id="ARBA00004604"/>
    </source>
</evidence>
<evidence type="ECO:0000313" key="5">
    <source>
        <dbReference type="Proteomes" id="UP000019487"/>
    </source>
</evidence>
<dbReference type="PANTHER" id="PTHR21686:SF12">
    <property type="entry name" value="DEOXYNUCLEOTIDYLTRANSFERASE TERMINAL-INTERACTING PROTEIN 2"/>
    <property type="match status" value="1"/>
</dbReference>
<organism evidence="4 5">
    <name type="scientific">Sclerotinia borealis (strain F-4128)</name>
    <dbReference type="NCBI Taxonomy" id="1432307"/>
    <lineage>
        <taxon>Eukaryota</taxon>
        <taxon>Fungi</taxon>
        <taxon>Dikarya</taxon>
        <taxon>Ascomycota</taxon>
        <taxon>Pezizomycotina</taxon>
        <taxon>Leotiomycetes</taxon>
        <taxon>Helotiales</taxon>
        <taxon>Sclerotiniaceae</taxon>
        <taxon>Sclerotinia</taxon>
    </lineage>
</organism>
<dbReference type="EMBL" id="AYSA01000006">
    <property type="protein sequence ID" value="ESZ99455.1"/>
    <property type="molecule type" value="Genomic_DNA"/>
</dbReference>
<sequence>MADNDLSDIQIQQLLKDAEERMRNTKQVITSDDGSTKFSLPNLGKSSTSAIAPYITSAGHTARVDTSQLVPTNERKLANGVRTVEDPVIMKAKVLAEQQATAGAKWYNMPKTLVTPELKRDLQLLRLRSVLDPKRFYKKDSARAEVPEYSQVGTVIEGPTEYFSSRLTNKERKQTFVEQVLAGEQSNHKFRNKYNDIQAAKASGKKEHYKKMKALRKRRLDQILTRASCPLESSIAIITPIFLVGLVLREVATGGQSI</sequence>
<comment type="subcellular location">
    <subcellularLocation>
        <location evidence="1">Nucleus</location>
        <location evidence="1">Nucleolus</location>
    </subcellularLocation>
</comment>